<sequence>MARKPFYQQNGGHLSKDPPAYFGLLAKECWRKIVPFLESTNKVERIDAHLIEMYCTNYEIYRNAYDDVKENQIQTPIYKTVQNAAGEAIGQDFIGYKKNPATDIMRNASAQLSAIGGQLGLSPKARQELLAVTGADTDKVSTAEMLKEFLGK</sequence>
<reference evidence="1" key="1">
    <citation type="submission" date="2022-10" db="EMBL/GenBank/DDBJ databases">
        <title>Comparative genomic study of S. anginosus.</title>
        <authorList>
            <person name="Prasad A."/>
            <person name="Ene A."/>
            <person name="Jablonska S."/>
            <person name="Du J."/>
            <person name="Wolfe A.J."/>
            <person name="Putonti C."/>
        </authorList>
    </citation>
    <scope>NUCLEOTIDE SEQUENCE</scope>
    <source>
        <strain evidence="1">UMB6888</strain>
    </source>
</reference>
<gene>
    <name evidence="1" type="ORF">OJ930_01895</name>
</gene>
<dbReference type="NCBIfam" id="TIGR01558">
    <property type="entry name" value="sm_term_P27"/>
    <property type="match status" value="1"/>
</dbReference>
<dbReference type="InterPro" id="IPR006448">
    <property type="entry name" value="Phage_term_ssu_P27"/>
</dbReference>
<accession>A0AAW5TG44</accession>
<dbReference type="EMBL" id="JAPAIK010000007">
    <property type="protein sequence ID" value="MCW1071828.1"/>
    <property type="molecule type" value="Genomic_DNA"/>
</dbReference>
<dbReference type="RefSeq" id="WP_150890016.1">
    <property type="nucleotide sequence ID" value="NZ_JAPAGV010000014.1"/>
</dbReference>
<dbReference type="Proteomes" id="UP001208853">
    <property type="component" value="Unassembled WGS sequence"/>
</dbReference>
<dbReference type="Pfam" id="PF05119">
    <property type="entry name" value="Terminase_4"/>
    <property type="match status" value="1"/>
</dbReference>
<protein>
    <submittedName>
        <fullName evidence="1">Phage terminase small subunit P27 family</fullName>
    </submittedName>
</protein>
<proteinExistence type="predicted"/>
<name>A0AAW5TG44_STRAP</name>
<evidence type="ECO:0000313" key="2">
    <source>
        <dbReference type="Proteomes" id="UP001208853"/>
    </source>
</evidence>
<dbReference type="AlphaFoldDB" id="A0AAW5TG44"/>
<evidence type="ECO:0000313" key="1">
    <source>
        <dbReference type="EMBL" id="MCW1071828.1"/>
    </source>
</evidence>
<organism evidence="1 2">
    <name type="scientific">Streptococcus anginosus</name>
    <dbReference type="NCBI Taxonomy" id="1328"/>
    <lineage>
        <taxon>Bacteria</taxon>
        <taxon>Bacillati</taxon>
        <taxon>Bacillota</taxon>
        <taxon>Bacilli</taxon>
        <taxon>Lactobacillales</taxon>
        <taxon>Streptococcaceae</taxon>
        <taxon>Streptococcus</taxon>
        <taxon>Streptococcus anginosus group</taxon>
    </lineage>
</organism>
<comment type="caution">
    <text evidence="1">The sequence shown here is derived from an EMBL/GenBank/DDBJ whole genome shotgun (WGS) entry which is preliminary data.</text>
</comment>